<evidence type="ECO:0000313" key="2">
    <source>
        <dbReference type="Proteomes" id="UP000323161"/>
    </source>
</evidence>
<reference evidence="1 2" key="1">
    <citation type="submission" date="2019-08" db="EMBL/GenBank/DDBJ databases">
        <title>Marinobacter ZYF650 sp. nov., a marine bacterium isolated from seawater of the Mariana trench.</title>
        <authorList>
            <person name="Ahmad W."/>
        </authorList>
    </citation>
    <scope>NUCLEOTIDE SEQUENCE [LARGE SCALE GENOMIC DNA]</scope>
    <source>
        <strain evidence="1 2">ZYF650</strain>
    </source>
</reference>
<sequence length="119" mass="13201">MSRTMNILTVDLVDSGARYTLREVCERGGCHAELVIKMVSYGIVEPIAPAEGTPELQWEFDVSALARLQKALRLQRDLNINLAGLAMSLDLLDEVEIMRKEIAQLRQQLAQCYGGSSGH</sequence>
<keyword evidence="2" id="KW-1185">Reference proteome</keyword>
<organism evidence="1 2">
    <name type="scientific">Marinobacter salinexigens</name>
    <dbReference type="NCBI Taxonomy" id="2919747"/>
    <lineage>
        <taxon>Bacteria</taxon>
        <taxon>Pseudomonadati</taxon>
        <taxon>Pseudomonadota</taxon>
        <taxon>Gammaproteobacteria</taxon>
        <taxon>Pseudomonadales</taxon>
        <taxon>Marinobacteraceae</taxon>
        <taxon>Marinobacter</taxon>
    </lineage>
</organism>
<protein>
    <submittedName>
        <fullName evidence="1">Molecular chaperone</fullName>
    </submittedName>
</protein>
<dbReference type="Gene3D" id="1.10.1660.10">
    <property type="match status" value="1"/>
</dbReference>
<dbReference type="Pfam" id="PF13591">
    <property type="entry name" value="MerR_2"/>
    <property type="match status" value="1"/>
</dbReference>
<gene>
    <name evidence="1" type="ORF">FWJ25_02505</name>
</gene>
<dbReference type="Proteomes" id="UP000323161">
    <property type="component" value="Unassembled WGS sequence"/>
</dbReference>
<accession>A0A5B0VMV7</accession>
<dbReference type="EMBL" id="VTUU01000001">
    <property type="protein sequence ID" value="KAA1176022.1"/>
    <property type="molecule type" value="Genomic_DNA"/>
</dbReference>
<dbReference type="RefSeq" id="WP_149598659.1">
    <property type="nucleotide sequence ID" value="NZ_VTUU01000001.1"/>
</dbReference>
<comment type="caution">
    <text evidence="1">The sequence shown here is derived from an EMBL/GenBank/DDBJ whole genome shotgun (WGS) entry which is preliminary data.</text>
</comment>
<name>A0A5B0VMV7_9GAMM</name>
<dbReference type="AlphaFoldDB" id="A0A5B0VMV7"/>
<evidence type="ECO:0000313" key="1">
    <source>
        <dbReference type="EMBL" id="KAA1176022.1"/>
    </source>
</evidence>
<proteinExistence type="predicted"/>